<gene>
    <name evidence="2" type="ORF">TPC1_17029</name>
</gene>
<dbReference type="Pfam" id="PF22669">
    <property type="entry name" value="Exo_endo_phos2"/>
    <property type="match status" value="1"/>
</dbReference>
<dbReference type="GO" id="GO:0004439">
    <property type="term" value="F:phosphatidylinositol-4,5-bisphosphate 5-phosphatase activity"/>
    <property type="evidence" value="ECO:0007669"/>
    <property type="project" value="TreeGrafter"/>
</dbReference>
<sequence>KFITYNMAGVVPSIQYDLLFDNAYDMYVVATQECENSIRKSLCCNAKDAFKNIVDGRLRRLSQYSLLAECEQNAMLLQIHVKSSLFKQFSCIRMTKTALGDCNCQNKNALTIQFCFNGIGFSVSNLHLSHKQELKQKRAEQFEHFIEKLQKKCFHKETFRFIMGDLNFRLDCNQLEYHQMNLAQRLEKEQIKVILDKYQLNDLKQIDFEPSYKYSGVKFSSKQVPAWTDRIIYKQSGTVQEMEQRMGIECYCQVCGGMHMQNLQFQGQQQKQLEFNVLNYEVINQFGSDHLPVVGVVEIGGYEQKYQIICK</sequence>
<feature type="domain" description="Inositol polyphosphate-related phosphatase" evidence="1">
    <location>
        <begin position="3"/>
        <end position="305"/>
    </location>
</feature>
<protein>
    <submittedName>
        <fullName evidence="2">Endonuclease/Exonuclease/phosphatase family protein</fullName>
    </submittedName>
</protein>
<keyword evidence="2" id="KW-0378">Hydrolase</keyword>
<name>A0A146K399_9EUKA</name>
<dbReference type="GO" id="GO:0004519">
    <property type="term" value="F:endonuclease activity"/>
    <property type="evidence" value="ECO:0007669"/>
    <property type="project" value="UniProtKB-KW"/>
</dbReference>
<proteinExistence type="predicted"/>
<dbReference type="InterPro" id="IPR046985">
    <property type="entry name" value="IP5"/>
</dbReference>
<evidence type="ECO:0000313" key="2">
    <source>
        <dbReference type="EMBL" id="JAP91380.1"/>
    </source>
</evidence>
<reference evidence="2" key="1">
    <citation type="submission" date="2015-07" db="EMBL/GenBank/DDBJ databases">
        <title>Adaptation to a free-living lifestyle via gene acquisitions in the diplomonad Trepomonas sp. PC1.</title>
        <authorList>
            <person name="Xu F."/>
            <person name="Jerlstrom-Hultqvist J."/>
            <person name="Kolisko M."/>
            <person name="Simpson A.G.B."/>
            <person name="Roger A.J."/>
            <person name="Svard S.G."/>
            <person name="Andersson J.O."/>
        </authorList>
    </citation>
    <scope>NUCLEOTIDE SEQUENCE</scope>
    <source>
        <strain evidence="2">PC1</strain>
    </source>
</reference>
<feature type="non-terminal residue" evidence="2">
    <location>
        <position position="1"/>
    </location>
</feature>
<accession>A0A146K399</accession>
<dbReference type="PANTHER" id="PTHR11200:SF275">
    <property type="entry name" value="LD06095P"/>
    <property type="match status" value="1"/>
</dbReference>
<dbReference type="GO" id="GO:0004527">
    <property type="term" value="F:exonuclease activity"/>
    <property type="evidence" value="ECO:0007669"/>
    <property type="project" value="UniProtKB-KW"/>
</dbReference>
<evidence type="ECO:0000259" key="1">
    <source>
        <dbReference type="SMART" id="SM00128"/>
    </source>
</evidence>
<dbReference type="AlphaFoldDB" id="A0A146K399"/>
<keyword evidence="2" id="KW-0255">Endonuclease</keyword>
<dbReference type="InterPro" id="IPR036691">
    <property type="entry name" value="Endo/exonu/phosph_ase_sf"/>
</dbReference>
<dbReference type="SUPFAM" id="SSF56219">
    <property type="entry name" value="DNase I-like"/>
    <property type="match status" value="1"/>
</dbReference>
<dbReference type="InterPro" id="IPR000300">
    <property type="entry name" value="IPPc"/>
</dbReference>
<dbReference type="Gene3D" id="3.60.10.10">
    <property type="entry name" value="Endonuclease/exonuclease/phosphatase"/>
    <property type="match status" value="1"/>
</dbReference>
<keyword evidence="2" id="KW-0540">Nuclease</keyword>
<keyword evidence="2" id="KW-0269">Exonuclease</keyword>
<dbReference type="EMBL" id="GDID01005226">
    <property type="protein sequence ID" value="JAP91380.1"/>
    <property type="molecule type" value="Transcribed_RNA"/>
</dbReference>
<dbReference type="GO" id="GO:0046856">
    <property type="term" value="P:phosphatidylinositol dephosphorylation"/>
    <property type="evidence" value="ECO:0007669"/>
    <property type="project" value="InterPro"/>
</dbReference>
<dbReference type="SMART" id="SM00128">
    <property type="entry name" value="IPPc"/>
    <property type="match status" value="1"/>
</dbReference>
<organism evidence="2">
    <name type="scientific">Trepomonas sp. PC1</name>
    <dbReference type="NCBI Taxonomy" id="1076344"/>
    <lineage>
        <taxon>Eukaryota</taxon>
        <taxon>Metamonada</taxon>
        <taxon>Diplomonadida</taxon>
        <taxon>Hexamitidae</taxon>
        <taxon>Hexamitinae</taxon>
        <taxon>Trepomonas</taxon>
    </lineage>
</organism>
<dbReference type="PANTHER" id="PTHR11200">
    <property type="entry name" value="INOSITOL 5-PHOSPHATASE"/>
    <property type="match status" value="1"/>
</dbReference>